<dbReference type="InterPro" id="IPR008979">
    <property type="entry name" value="Galactose-bd-like_sf"/>
</dbReference>
<dbReference type="AlphaFoldDB" id="A0A7W3J634"/>
<dbReference type="InterPro" id="IPR036278">
    <property type="entry name" value="Sialidase_sf"/>
</dbReference>
<dbReference type="EMBL" id="JACGWV010000001">
    <property type="protein sequence ID" value="MBA8806995.1"/>
    <property type="molecule type" value="Genomic_DNA"/>
</dbReference>
<dbReference type="SUPFAM" id="SSF50939">
    <property type="entry name" value="Sialidases"/>
    <property type="match status" value="1"/>
</dbReference>
<dbReference type="Gene3D" id="2.60.120.260">
    <property type="entry name" value="Galactose-binding domain-like"/>
    <property type="match status" value="1"/>
</dbReference>
<accession>A0A7W3J634</accession>
<comment type="caution">
    <text evidence="3">The sequence shown here is derived from an EMBL/GenBank/DDBJ whole genome shotgun (WGS) entry which is preliminary data.</text>
</comment>
<reference evidence="3 4" key="1">
    <citation type="submission" date="2020-07" db="EMBL/GenBank/DDBJ databases">
        <title>Sequencing the genomes of 1000 actinobacteria strains.</title>
        <authorList>
            <person name="Klenk H.-P."/>
        </authorList>
    </citation>
    <scope>NUCLEOTIDE SEQUENCE [LARGE SCALE GENOMIC DNA]</scope>
    <source>
        <strain evidence="3 4">DSM 44121</strain>
    </source>
</reference>
<keyword evidence="1" id="KW-0732">Signal</keyword>
<keyword evidence="4" id="KW-1185">Reference proteome</keyword>
<gene>
    <name evidence="3" type="ORF">FHX71_000937</name>
</gene>
<evidence type="ECO:0000313" key="4">
    <source>
        <dbReference type="Proteomes" id="UP000540568"/>
    </source>
</evidence>
<proteinExistence type="predicted"/>
<sequence length="621" mass="65089">MRRHHTRGWSAARAVTAALAAVVTLGAALPASAAALPAAAVSKHAAQVDELPFTVDSSNQAGWWKPLDVVDGVTYVAFNAPGPTAATHQVHVAARGTDGTWTDGCLRTANGSCATFADDNGHNQPSIVVDGAGHVHAFVSMHHEQWNYFRTTTPGDVTSLVDVSAQMPDQGLAITYPVTARGADGDVYVMARAGADQRQARTGNLYRFDTSAGTWSRVAVIADAQGYSFYPDDLKVGTDGRVHVLWEWGPWPADPSRHLGSYAVYDPADGSFRDVAGATLTTPVTPATPGAVIYQPYVDGEDIGSYWPALQTAKLSVHGDRLDGIAYRFRTEGVTAFDGYDVRYARWDGAAWQRETVLDLAELGPGVETSAAIETTSAGPTTRVYAVVETTSCVTGQQSAVVRAERVRGQSTWRFGTVGEPRTGAQRLSAVTGQTGTDQLYVTVPSAGQLFHATLPRTGGTPAGTTAAQVVADLRGETTDVNVARGAAVTVSSTLRADTGGGLAVDGSCTDASRWISALDDAAPVLTADWGTATAVDTVRVRSGYSRATGTADVLRDFSVELHTAAGWVPAGQVTGNTHGTLALTFPAVAADQVRLLVTDPSASATDVARVYEVEVLAVDD</sequence>
<organism evidence="3 4">
    <name type="scientific">Promicromonospora sukumoe</name>
    <dbReference type="NCBI Taxonomy" id="88382"/>
    <lineage>
        <taxon>Bacteria</taxon>
        <taxon>Bacillati</taxon>
        <taxon>Actinomycetota</taxon>
        <taxon>Actinomycetes</taxon>
        <taxon>Micrococcales</taxon>
        <taxon>Promicromonosporaceae</taxon>
        <taxon>Promicromonospora</taxon>
    </lineage>
</organism>
<protein>
    <recommendedName>
        <fullName evidence="2">F5/8 type C domain-containing protein</fullName>
    </recommendedName>
</protein>
<dbReference type="PROSITE" id="PS50022">
    <property type="entry name" value="FA58C_3"/>
    <property type="match status" value="1"/>
</dbReference>
<evidence type="ECO:0000259" key="2">
    <source>
        <dbReference type="PROSITE" id="PS50022"/>
    </source>
</evidence>
<name>A0A7W3J634_9MICO</name>
<dbReference type="SUPFAM" id="SSF49785">
    <property type="entry name" value="Galactose-binding domain-like"/>
    <property type="match status" value="1"/>
</dbReference>
<dbReference type="InterPro" id="IPR000421">
    <property type="entry name" value="FA58C"/>
</dbReference>
<feature type="chain" id="PRO_5038928744" description="F5/8 type C domain-containing protein" evidence="1">
    <location>
        <begin position="34"/>
        <end position="621"/>
    </location>
</feature>
<dbReference type="RefSeq" id="WP_182614638.1">
    <property type="nucleotide sequence ID" value="NZ_BAAATF010000002.1"/>
</dbReference>
<feature type="domain" description="F5/8 type C" evidence="2">
    <location>
        <begin position="476"/>
        <end position="619"/>
    </location>
</feature>
<feature type="signal peptide" evidence="1">
    <location>
        <begin position="1"/>
        <end position="33"/>
    </location>
</feature>
<evidence type="ECO:0000256" key="1">
    <source>
        <dbReference type="SAM" id="SignalP"/>
    </source>
</evidence>
<dbReference type="Proteomes" id="UP000540568">
    <property type="component" value="Unassembled WGS sequence"/>
</dbReference>
<evidence type="ECO:0000313" key="3">
    <source>
        <dbReference type="EMBL" id="MBA8806995.1"/>
    </source>
</evidence>
<dbReference type="Pfam" id="PF15892">
    <property type="entry name" value="BNR_4"/>
    <property type="match status" value="1"/>
</dbReference>